<proteinExistence type="predicted"/>
<feature type="compositionally biased region" description="Basic residues" evidence="1">
    <location>
        <begin position="1"/>
        <end position="17"/>
    </location>
</feature>
<evidence type="ECO:0000256" key="1">
    <source>
        <dbReference type="SAM" id="MobiDB-lite"/>
    </source>
</evidence>
<gene>
    <name evidence="2" type="ORF">llap_8976</name>
</gene>
<feature type="region of interest" description="Disordered" evidence="1">
    <location>
        <begin position="1"/>
        <end position="34"/>
    </location>
</feature>
<dbReference type="Proteomes" id="UP000233556">
    <property type="component" value="Unassembled WGS sequence"/>
</dbReference>
<reference evidence="3" key="1">
    <citation type="submission" date="2017-11" db="EMBL/GenBank/DDBJ databases">
        <authorList>
            <person name="Lima N.C."/>
            <person name="Parody-Merino A.M."/>
            <person name="Battley P.F."/>
            <person name="Fidler A.E."/>
            <person name="Prosdocimi F."/>
        </authorList>
    </citation>
    <scope>NUCLEOTIDE SEQUENCE [LARGE SCALE GENOMIC DNA]</scope>
</reference>
<accession>A0A2I0U421</accession>
<sequence>MGANRHQKNLKEKKKKKKEPERERAAHRQRDEKLLASLQRRNEFAVIQRRIAMEMKGNLNLQADLDPALIVLQRCAGCSSAHFTRLI</sequence>
<name>A0A2I0U421_LIMLA</name>
<keyword evidence="3" id="KW-1185">Reference proteome</keyword>
<feature type="compositionally biased region" description="Basic and acidic residues" evidence="1">
    <location>
        <begin position="18"/>
        <end position="34"/>
    </location>
</feature>
<evidence type="ECO:0000313" key="2">
    <source>
        <dbReference type="EMBL" id="PKU40723.1"/>
    </source>
</evidence>
<reference evidence="3" key="2">
    <citation type="submission" date="2017-12" db="EMBL/GenBank/DDBJ databases">
        <title>Genome sequence of the Bar-tailed Godwit (Limosa lapponica baueri).</title>
        <authorList>
            <person name="Lima N.C.B."/>
            <person name="Parody-Merino A.M."/>
            <person name="Battley P.F."/>
            <person name="Fidler A.E."/>
            <person name="Prosdocimi F."/>
        </authorList>
    </citation>
    <scope>NUCLEOTIDE SEQUENCE [LARGE SCALE GENOMIC DNA]</scope>
</reference>
<organism evidence="2 3">
    <name type="scientific">Limosa lapponica baueri</name>
    <dbReference type="NCBI Taxonomy" id="1758121"/>
    <lineage>
        <taxon>Eukaryota</taxon>
        <taxon>Metazoa</taxon>
        <taxon>Chordata</taxon>
        <taxon>Craniata</taxon>
        <taxon>Vertebrata</taxon>
        <taxon>Euteleostomi</taxon>
        <taxon>Archelosauria</taxon>
        <taxon>Archosauria</taxon>
        <taxon>Dinosauria</taxon>
        <taxon>Saurischia</taxon>
        <taxon>Theropoda</taxon>
        <taxon>Coelurosauria</taxon>
        <taxon>Aves</taxon>
        <taxon>Neognathae</taxon>
        <taxon>Neoaves</taxon>
        <taxon>Charadriiformes</taxon>
        <taxon>Scolopacidae</taxon>
        <taxon>Limosa</taxon>
    </lineage>
</organism>
<dbReference type="AlphaFoldDB" id="A0A2I0U421"/>
<evidence type="ECO:0000313" key="3">
    <source>
        <dbReference type="Proteomes" id="UP000233556"/>
    </source>
</evidence>
<dbReference type="EMBL" id="KZ506216">
    <property type="protein sequence ID" value="PKU40723.1"/>
    <property type="molecule type" value="Genomic_DNA"/>
</dbReference>
<protein>
    <submittedName>
        <fullName evidence="2">Uncharacterized protein</fullName>
    </submittedName>
</protein>